<sequence length="296" mass="32542">MAERRRVARRTGYQPKVRLFRGTPDTFPPRQASCGDLQVPPPSSTAEGGLAKSRKRVLGRNAPPTSWAGGISPLNHRTSPALKIRPAGCRDERRPIFSRQTASSHDCTCIGTVCCPAQQPTGATGLQRHGYRDRAAVTRAMGADLLIQPGCCYFHLVSGLEAGRDRDRDRDLEAGLPSVARHGDDVDVSQGGEAWIRPQEAVWSRCDEDGAMRPVFDDAVSGAACAMSHMVHTHTERGTVWTRMPCMWQRPASGWRRVLWCCSLSPGLSGGDGVKGGEKRRGGEERRWRGWGKFWV</sequence>
<proteinExistence type="predicted"/>
<evidence type="ECO:0000313" key="3">
    <source>
        <dbReference type="Proteomes" id="UP000323386"/>
    </source>
</evidence>
<protein>
    <submittedName>
        <fullName evidence="2">Uncharacterized protein</fullName>
    </submittedName>
</protein>
<evidence type="ECO:0000313" key="2">
    <source>
        <dbReference type="EMBL" id="SPO34619.1"/>
    </source>
</evidence>
<keyword evidence="3" id="KW-1185">Reference proteome</keyword>
<evidence type="ECO:0000256" key="1">
    <source>
        <dbReference type="SAM" id="MobiDB-lite"/>
    </source>
</evidence>
<dbReference type="Proteomes" id="UP000323386">
    <property type="component" value="Unassembled WGS sequence"/>
</dbReference>
<gene>
    <name evidence="2" type="ORF">PSFLO_00090</name>
</gene>
<reference evidence="2 3" key="1">
    <citation type="submission" date="2018-03" db="EMBL/GenBank/DDBJ databases">
        <authorList>
            <person name="Guldener U."/>
        </authorList>
    </citation>
    <scope>NUCLEOTIDE SEQUENCE [LARGE SCALE GENOMIC DNA]</scope>
    <source>
        <strain evidence="2 3">DAOM196992</strain>
    </source>
</reference>
<accession>A0A5C3EU65</accession>
<feature type="region of interest" description="Disordered" evidence="1">
    <location>
        <begin position="19"/>
        <end position="54"/>
    </location>
</feature>
<name>A0A5C3EU65_9BASI</name>
<dbReference type="EMBL" id="OOIP01000001">
    <property type="protein sequence ID" value="SPO34619.1"/>
    <property type="molecule type" value="Genomic_DNA"/>
</dbReference>
<dbReference type="AlphaFoldDB" id="A0A5C3EU65"/>
<organism evidence="2 3">
    <name type="scientific">Pseudozyma flocculosa</name>
    <dbReference type="NCBI Taxonomy" id="84751"/>
    <lineage>
        <taxon>Eukaryota</taxon>
        <taxon>Fungi</taxon>
        <taxon>Dikarya</taxon>
        <taxon>Basidiomycota</taxon>
        <taxon>Ustilaginomycotina</taxon>
        <taxon>Ustilaginomycetes</taxon>
        <taxon>Ustilaginales</taxon>
        <taxon>Ustilaginaceae</taxon>
        <taxon>Pseudozyma</taxon>
    </lineage>
</organism>